<dbReference type="PANTHER" id="PTHR46188">
    <property type="entry name" value="BOLA-LIKE PROTEIN 3"/>
    <property type="match status" value="1"/>
</dbReference>
<dbReference type="Gene3D" id="3.30.300.90">
    <property type="entry name" value="BolA-like"/>
    <property type="match status" value="1"/>
</dbReference>
<protein>
    <submittedName>
        <fullName evidence="3">BolA-like protein 3</fullName>
    </submittedName>
</protein>
<accession>A0A6P7FXW9</accession>
<dbReference type="RefSeq" id="XP_028141419.1">
    <property type="nucleotide sequence ID" value="XM_028285618.1"/>
</dbReference>
<dbReference type="Pfam" id="PF01722">
    <property type="entry name" value="BolA"/>
    <property type="match status" value="1"/>
</dbReference>
<dbReference type="SUPFAM" id="SSF82657">
    <property type="entry name" value="BolA-like"/>
    <property type="match status" value="1"/>
</dbReference>
<organism evidence="3">
    <name type="scientific">Diabrotica virgifera virgifera</name>
    <name type="common">western corn rootworm</name>
    <dbReference type="NCBI Taxonomy" id="50390"/>
    <lineage>
        <taxon>Eukaryota</taxon>
        <taxon>Metazoa</taxon>
        <taxon>Ecdysozoa</taxon>
        <taxon>Arthropoda</taxon>
        <taxon>Hexapoda</taxon>
        <taxon>Insecta</taxon>
        <taxon>Pterygota</taxon>
        <taxon>Neoptera</taxon>
        <taxon>Endopterygota</taxon>
        <taxon>Coleoptera</taxon>
        <taxon>Polyphaga</taxon>
        <taxon>Cucujiformia</taxon>
        <taxon>Chrysomeloidea</taxon>
        <taxon>Chrysomelidae</taxon>
        <taxon>Galerucinae</taxon>
        <taxon>Diabroticina</taxon>
        <taxon>Diabroticites</taxon>
        <taxon>Diabrotica</taxon>
    </lineage>
</organism>
<comment type="similarity">
    <text evidence="1 2">Belongs to the BolA/IbaG family.</text>
</comment>
<name>A0A6P7FXW9_DIAVI</name>
<dbReference type="KEGG" id="dvv:114335359"/>
<dbReference type="GO" id="GO:0005759">
    <property type="term" value="C:mitochondrial matrix"/>
    <property type="evidence" value="ECO:0007669"/>
    <property type="project" value="TreeGrafter"/>
</dbReference>
<dbReference type="InterPro" id="IPR036065">
    <property type="entry name" value="BolA-like_sf"/>
</dbReference>
<dbReference type="InterPro" id="IPR002634">
    <property type="entry name" value="BolA"/>
</dbReference>
<dbReference type="OrthoDB" id="203381at2759"/>
<evidence type="ECO:0000256" key="1">
    <source>
        <dbReference type="ARBA" id="ARBA00005578"/>
    </source>
</evidence>
<reference evidence="3" key="1">
    <citation type="submission" date="2025-08" db="UniProtKB">
        <authorList>
            <consortium name="RefSeq"/>
        </authorList>
    </citation>
    <scope>IDENTIFICATION</scope>
    <source>
        <tissue evidence="3">Whole insect</tissue>
    </source>
</reference>
<evidence type="ECO:0000256" key="2">
    <source>
        <dbReference type="RuleBase" id="RU003860"/>
    </source>
</evidence>
<sequence length="111" mass="12503">MLKLIQSFTRYRQILPMQRINCVQANSSFSTAQEPVNEQKILEKLRGRFPSASSIHVEDTSGGCGAMFNVAIETSEFKGLSIPKQHKIVYDALKEEISKIHGLHLQTRVSD</sequence>
<dbReference type="InterPro" id="IPR052275">
    <property type="entry name" value="Mt_Fe-S_assembly_factor"/>
</dbReference>
<dbReference type="PANTHER" id="PTHR46188:SF1">
    <property type="entry name" value="BOLA-LIKE PROTEIN 3"/>
    <property type="match status" value="1"/>
</dbReference>
<dbReference type="AlphaFoldDB" id="A0A6P7FXW9"/>
<dbReference type="InParanoid" id="A0A6P7FXW9"/>
<proteinExistence type="inferred from homology"/>
<gene>
    <name evidence="3" type="primary">LOC114335359</name>
</gene>
<evidence type="ECO:0000313" key="3">
    <source>
        <dbReference type="RefSeq" id="XP_028141419.1"/>
    </source>
</evidence>